<keyword evidence="6" id="KW-1185">Reference proteome</keyword>
<evidence type="ECO:0000259" key="4">
    <source>
        <dbReference type="Pfam" id="PF00294"/>
    </source>
</evidence>
<dbReference type="AlphaFoldDB" id="A0A087VVZ0"/>
<organism evidence="5 6">
    <name type="scientific">Bifidobacterium [indicum] DSM 20214 = LMG 11587</name>
    <dbReference type="NCBI Taxonomy" id="1341694"/>
    <lineage>
        <taxon>Bacteria</taxon>
        <taxon>Bacillati</taxon>
        <taxon>Actinomycetota</taxon>
        <taxon>Actinomycetes</taxon>
        <taxon>Bifidobacteriales</taxon>
        <taxon>Bifidobacteriaceae</taxon>
        <taxon>Bifidobacterium</taxon>
    </lineage>
</organism>
<evidence type="ECO:0000256" key="1">
    <source>
        <dbReference type="ARBA" id="ARBA00010688"/>
    </source>
</evidence>
<sequence length="318" mass="35391">MAEHTYDLSTIGEGQIRLTVRRGERLMNARSVLMNPACSEANVAGVLAQLQRKTLWTSSLPEGDLGEYVLSEYRSVGVDMSTMVRKPASRIALYFMEPGEPPMPANVIYDREYTPFRTTGVNDYDWDRMLDTRLVFLTGITAALTDTTAEVVTYAADQAAKRGIDIALDVNFRSKLWTGEQARHILEPIAEKARILFCSIKDAKSVFGIEGSGEEVCEQLYRRFGNEYIISTNHLDGPYLHTSKGVKKYTTTTVPVVDRPGAGDSFVAATLHGFLSDDVDCGVRWGQRAAEYALTHMGDLTRIRAHELDIPLGDDINR</sequence>
<keyword evidence="2" id="KW-0808">Transferase</keyword>
<dbReference type="KEGG" id="bii:BINDI_1254"/>
<dbReference type="InterPro" id="IPR052700">
    <property type="entry name" value="Carb_kinase_PfkB-like"/>
</dbReference>
<dbReference type="EMBL" id="CP006018">
    <property type="protein sequence ID" value="AIC92509.1"/>
    <property type="molecule type" value="Genomic_DNA"/>
</dbReference>
<dbReference type="OrthoDB" id="9808601at2"/>
<dbReference type="SUPFAM" id="SSF53613">
    <property type="entry name" value="Ribokinase-like"/>
    <property type="match status" value="1"/>
</dbReference>
<name>A0A087VVZ0_9BIFI</name>
<reference evidence="5 6" key="1">
    <citation type="journal article" date="2014" name="Appl. Environ. Microbiol.">
        <title>Genomic encyclopedia of type strains of the genus Bifidobacterium.</title>
        <authorList>
            <person name="Milani C."/>
            <person name="Lugli G.A."/>
            <person name="Duranti S."/>
            <person name="Turroni F."/>
            <person name="Bottacini F."/>
            <person name="Mangifesta M."/>
            <person name="Sanchez B."/>
            <person name="Viappiani A."/>
            <person name="Mancabelli L."/>
            <person name="Taminiau B."/>
            <person name="Delcenserie V."/>
            <person name="Barrangou R."/>
            <person name="Margolles A."/>
            <person name="van Sinderen D."/>
            <person name="Ventura M."/>
        </authorList>
    </citation>
    <scope>NUCLEOTIDE SEQUENCE [LARGE SCALE GENOMIC DNA]</scope>
    <source>
        <strain evidence="5 6">LMG 11587</strain>
    </source>
</reference>
<protein>
    <submittedName>
        <fullName evidence="5">Kinase, PfkB family</fullName>
    </submittedName>
</protein>
<dbReference type="PANTHER" id="PTHR43320:SF2">
    <property type="entry name" value="2-DEHYDRO-3-DEOXYGLUCONOKINASE_2-DEHYDRO-3-DEOXYGALACTONOKINASE"/>
    <property type="match status" value="1"/>
</dbReference>
<dbReference type="InterPro" id="IPR011611">
    <property type="entry name" value="PfkB_dom"/>
</dbReference>
<comment type="similarity">
    <text evidence="1">Belongs to the carbohydrate kinase PfkB family.</text>
</comment>
<keyword evidence="3 5" id="KW-0418">Kinase</keyword>
<evidence type="ECO:0000313" key="5">
    <source>
        <dbReference type="EMBL" id="AIC92509.1"/>
    </source>
</evidence>
<dbReference type="Gene3D" id="3.40.1190.20">
    <property type="match status" value="1"/>
</dbReference>
<dbReference type="HOGENOM" id="CLU_027634_0_1_11"/>
<proteinExistence type="inferred from homology"/>
<evidence type="ECO:0000256" key="3">
    <source>
        <dbReference type="ARBA" id="ARBA00022777"/>
    </source>
</evidence>
<gene>
    <name evidence="5" type="ORF">BINDI_1254</name>
</gene>
<dbReference type="Pfam" id="PF00294">
    <property type="entry name" value="PfkB"/>
    <property type="match status" value="1"/>
</dbReference>
<dbReference type="RefSeq" id="WP_033491144.1">
    <property type="nucleotide sequence ID" value="NZ_CP006018.1"/>
</dbReference>
<dbReference type="Proteomes" id="UP000028569">
    <property type="component" value="Chromosome"/>
</dbReference>
<evidence type="ECO:0000256" key="2">
    <source>
        <dbReference type="ARBA" id="ARBA00022679"/>
    </source>
</evidence>
<evidence type="ECO:0000313" key="6">
    <source>
        <dbReference type="Proteomes" id="UP000028569"/>
    </source>
</evidence>
<dbReference type="GO" id="GO:0016301">
    <property type="term" value="F:kinase activity"/>
    <property type="evidence" value="ECO:0007669"/>
    <property type="project" value="UniProtKB-KW"/>
</dbReference>
<dbReference type="PANTHER" id="PTHR43320">
    <property type="entry name" value="SUGAR KINASE"/>
    <property type="match status" value="1"/>
</dbReference>
<dbReference type="InterPro" id="IPR029056">
    <property type="entry name" value="Ribokinase-like"/>
</dbReference>
<dbReference type="CDD" id="cd01166">
    <property type="entry name" value="KdgK"/>
    <property type="match status" value="1"/>
</dbReference>
<feature type="domain" description="Carbohydrate kinase PfkB" evidence="4">
    <location>
        <begin position="23"/>
        <end position="299"/>
    </location>
</feature>
<accession>A0A087VVZ0</accession>